<evidence type="ECO:0000259" key="2">
    <source>
        <dbReference type="Pfam" id="PF21683"/>
    </source>
</evidence>
<dbReference type="Pfam" id="PF21929">
    <property type="entry name" value="GpP_4th"/>
    <property type="match status" value="1"/>
</dbReference>
<feature type="domain" description="Baseplate hub protein gp44/GpP-like C-terminal" evidence="3">
    <location>
        <begin position="222"/>
        <end position="306"/>
    </location>
</feature>
<dbReference type="EMBL" id="CP013236">
    <property type="protein sequence ID" value="AMP13682.1"/>
    <property type="molecule type" value="Genomic_DNA"/>
</dbReference>
<gene>
    <name evidence="5" type="ORF">CPter291_1408</name>
</gene>
<dbReference type="InterPro" id="IPR026276">
    <property type="entry name" value="Baseplate_GpP"/>
</dbReference>
<dbReference type="InterPro" id="IPR053982">
    <property type="entry name" value="Gp44/GpP-like_C"/>
</dbReference>
<feature type="region of interest" description="Disordered" evidence="1">
    <location>
        <begin position="321"/>
        <end position="346"/>
    </location>
</feature>
<dbReference type="Pfam" id="PF21683">
    <property type="entry name" value="GpP-like_1st"/>
    <property type="match status" value="1"/>
</dbReference>
<evidence type="ECO:0000259" key="3">
    <source>
        <dbReference type="Pfam" id="PF21929"/>
    </source>
</evidence>
<dbReference type="Gene3D" id="3.30.1920.10">
    <property type="entry name" value="Baseplate protein-like domains - 2 layer sandwich fold"/>
    <property type="match status" value="1"/>
</dbReference>
<sequence>MDRWAGQAQPWQIKPGDSCELQIDGQTIITGFADLARPAITKMSHGIQVSGRDRTMDLIDCAAIFKTGQWKRAKLDRIARDIATPFGIEVVVAEGVNVGAAFDSFNIEEGERAFEAIDRAARMRAVLVTTDGTGRLILSTPSSKKTGTVLRLGDNVLDAWLELSWKERFSEIIIKGQGKGSATSFGSQVAHGRASIKDDAINRYRPLIVIAEQHGLSPSFAARAEWERNVRRGRGTRATVKVQGWTYPDSSSATGSTVWRPNMLVEVDLPYLGLHQDLLIAKCEFVLDDGGSTTMLHLAAPGAFQLLAGIKGTRLDQKIKGRNGVQNNRGARERARRKGMAGSSEATIDAETGLLLDGES</sequence>
<accession>A0ABM5Z3N3</accession>
<dbReference type="InterPro" id="IPR049354">
    <property type="entry name" value="GpP-like_N"/>
</dbReference>
<dbReference type="Gene3D" id="2.30.300.10">
    <property type="entry name" value="Baseplate protein-like domain - beta roll fold"/>
    <property type="match status" value="1"/>
</dbReference>
<dbReference type="Gene3D" id="3.55.50.10">
    <property type="entry name" value="Baseplate protein-like domains"/>
    <property type="match status" value="1"/>
</dbReference>
<dbReference type="PIRSF" id="PIRSF004440">
    <property type="entry name" value="GpP"/>
    <property type="match status" value="1"/>
</dbReference>
<keyword evidence="6" id="KW-1185">Reference proteome</keyword>
<feature type="domain" description="Baseplate hub protein gp44/GpP-like second" evidence="4">
    <location>
        <begin position="55"/>
        <end position="139"/>
    </location>
</feature>
<organism evidence="5 6">
    <name type="scientific">Collimonas pratensis</name>
    <dbReference type="NCBI Taxonomy" id="279113"/>
    <lineage>
        <taxon>Bacteria</taxon>
        <taxon>Pseudomonadati</taxon>
        <taxon>Pseudomonadota</taxon>
        <taxon>Betaproteobacteria</taxon>
        <taxon>Burkholderiales</taxon>
        <taxon>Oxalobacteraceae</taxon>
        <taxon>Collimonas</taxon>
    </lineage>
</organism>
<reference evidence="5 6" key="1">
    <citation type="submission" date="2015-11" db="EMBL/GenBank/DDBJ databases">
        <title>Exploring the genomic traits of fungus-feeding bacterial genus Collimonas.</title>
        <authorList>
            <person name="Song C."/>
            <person name="Schmidt R."/>
            <person name="de Jager V."/>
            <person name="Krzyzanowska D."/>
            <person name="Jongedijk E."/>
            <person name="Cankar K."/>
            <person name="Beekwilder J."/>
            <person name="van Veen A."/>
            <person name="de Boer W."/>
            <person name="van Veen J.A."/>
            <person name="Garbeva P."/>
        </authorList>
    </citation>
    <scope>NUCLEOTIDE SEQUENCE [LARGE SCALE GENOMIC DNA]</scope>
    <source>
        <strain evidence="5 6">Ter291</strain>
    </source>
</reference>
<dbReference type="InterPro" id="IPR053981">
    <property type="entry name" value="Gp44/GpP-like_2nd"/>
</dbReference>
<evidence type="ECO:0000313" key="6">
    <source>
        <dbReference type="Proteomes" id="UP000074914"/>
    </source>
</evidence>
<name>A0ABM5Z3N3_9BURK</name>
<dbReference type="Proteomes" id="UP000074914">
    <property type="component" value="Chromosome"/>
</dbReference>
<evidence type="ECO:0000256" key="1">
    <source>
        <dbReference type="SAM" id="MobiDB-lite"/>
    </source>
</evidence>
<evidence type="ECO:0000313" key="5">
    <source>
        <dbReference type="EMBL" id="AMP13682.1"/>
    </source>
</evidence>
<dbReference type="SUPFAM" id="SSF69279">
    <property type="entry name" value="Phage tail proteins"/>
    <property type="match status" value="2"/>
</dbReference>
<dbReference type="Pfam" id="PF22255">
    <property type="entry name" value="Gp44-like_2nd"/>
    <property type="match status" value="1"/>
</dbReference>
<proteinExistence type="predicted"/>
<evidence type="ECO:0000259" key="4">
    <source>
        <dbReference type="Pfam" id="PF22255"/>
    </source>
</evidence>
<feature type="domain" description="Baseplate hub protein gp44-like N-terminal" evidence="2">
    <location>
        <begin position="3"/>
        <end position="53"/>
    </location>
</feature>
<protein>
    <submittedName>
        <fullName evidence="5">Phage late control gene D family protein</fullName>
    </submittedName>
</protein>
<dbReference type="InterPro" id="IPR023399">
    <property type="entry name" value="Baseplate-like_2-layer_sand"/>
</dbReference>